<evidence type="ECO:0000313" key="3">
    <source>
        <dbReference type="EMBL" id="HFK23072.1"/>
    </source>
</evidence>
<dbReference type="InterPro" id="IPR036514">
    <property type="entry name" value="SGNH_hydro_sf"/>
</dbReference>
<dbReference type="PANTHER" id="PTHR30383">
    <property type="entry name" value="THIOESTERASE 1/PROTEASE 1/LYSOPHOSPHOLIPASE L1"/>
    <property type="match status" value="1"/>
</dbReference>
<feature type="transmembrane region" description="Helical" evidence="1">
    <location>
        <begin position="28"/>
        <end position="47"/>
    </location>
</feature>
<dbReference type="AlphaFoldDB" id="A0A7C3J584"/>
<keyword evidence="1" id="KW-0812">Transmembrane</keyword>
<dbReference type="SUPFAM" id="SSF52266">
    <property type="entry name" value="SGNH hydrolase"/>
    <property type="match status" value="1"/>
</dbReference>
<sequence>MMDHIFETLSLIYLSLSPFIFIKSKKNIHKFSTSILFLVLFFLRYLLNPFINRFLNLFFLFLILIFSFFIFSHTKKLERIFSNILGKSYLFYPLQIIMTVIIILGLSEFIFFWLLHFDRIKLYSPIYELKVSDDIEDIALINERFKNLDKKFLTNDFDLLIKVTDNSHLIFHPIFFWEPKKGEFPYNKFGFKGELNKIKKEKHEIRIFFLGDSNTEGEDLHSYPYLLQKKFEKDKRDNIKVINAGVTGYTSFQGLLRFKHYILKFSPDILFLSFGWNDPSTFFYGYDKSRKIPLILLNFYDIFKNYATVKFIVSQKIKLSTKKGIDDLERVSPEDYRKNILEFIKICKKTRIKIILLTRPSRIKFLKNGKDFRKNVPIYNDILRDISKNENIPLIDLENLFNRIEDKESYFIDDCHNNFKGYELISEILYDSLQNYLK</sequence>
<feature type="domain" description="SGNH hydrolase-type esterase" evidence="2">
    <location>
        <begin position="209"/>
        <end position="424"/>
    </location>
</feature>
<evidence type="ECO:0000256" key="1">
    <source>
        <dbReference type="SAM" id="Phobius"/>
    </source>
</evidence>
<proteinExistence type="predicted"/>
<keyword evidence="1" id="KW-1133">Transmembrane helix</keyword>
<reference evidence="3" key="1">
    <citation type="journal article" date="2020" name="mSystems">
        <title>Genome- and Community-Level Interaction Insights into Carbon Utilization and Element Cycling Functions of Hydrothermarchaeota in Hydrothermal Sediment.</title>
        <authorList>
            <person name="Zhou Z."/>
            <person name="Liu Y."/>
            <person name="Xu W."/>
            <person name="Pan J."/>
            <person name="Luo Z.H."/>
            <person name="Li M."/>
        </authorList>
    </citation>
    <scope>NUCLEOTIDE SEQUENCE [LARGE SCALE GENOMIC DNA]</scope>
    <source>
        <strain evidence="3">SpSt-464</strain>
    </source>
</reference>
<name>A0A7C3J584_UNCW3</name>
<protein>
    <recommendedName>
        <fullName evidence="2">SGNH hydrolase-type esterase domain-containing protein</fullName>
    </recommendedName>
</protein>
<comment type="caution">
    <text evidence="3">The sequence shown here is derived from an EMBL/GenBank/DDBJ whole genome shotgun (WGS) entry which is preliminary data.</text>
</comment>
<organism evidence="3">
    <name type="scientific">candidate division WOR-3 bacterium</name>
    <dbReference type="NCBI Taxonomy" id="2052148"/>
    <lineage>
        <taxon>Bacteria</taxon>
        <taxon>Bacteria division WOR-3</taxon>
    </lineage>
</organism>
<gene>
    <name evidence="3" type="ORF">ENS15_00245</name>
</gene>
<feature type="transmembrane region" description="Helical" evidence="1">
    <location>
        <begin position="54"/>
        <end position="72"/>
    </location>
</feature>
<dbReference type="Gene3D" id="3.40.50.1110">
    <property type="entry name" value="SGNH hydrolase"/>
    <property type="match status" value="1"/>
</dbReference>
<dbReference type="InterPro" id="IPR051532">
    <property type="entry name" value="Ester_Hydrolysis_Enzymes"/>
</dbReference>
<dbReference type="Pfam" id="PF13472">
    <property type="entry name" value="Lipase_GDSL_2"/>
    <property type="match status" value="1"/>
</dbReference>
<evidence type="ECO:0000259" key="2">
    <source>
        <dbReference type="Pfam" id="PF13472"/>
    </source>
</evidence>
<accession>A0A7C3J584</accession>
<dbReference type="EMBL" id="DSTT01000001">
    <property type="protein sequence ID" value="HFK23072.1"/>
    <property type="molecule type" value="Genomic_DNA"/>
</dbReference>
<feature type="transmembrane region" description="Helical" evidence="1">
    <location>
        <begin position="92"/>
        <end position="115"/>
    </location>
</feature>
<dbReference type="InterPro" id="IPR013830">
    <property type="entry name" value="SGNH_hydro"/>
</dbReference>
<keyword evidence="1" id="KW-0472">Membrane</keyword>